<dbReference type="FunFam" id="3.40.50.261:FF:000006">
    <property type="entry name" value="Succinate--CoA ligase [ADP-forming] subunit alpha"/>
    <property type="match status" value="1"/>
</dbReference>
<protein>
    <recommendedName>
        <fullName evidence="5">Succinate--CoA ligase [ADP-forming] subunit alpha</fullName>
        <ecNumber evidence="5">6.2.1.5</ecNumber>
    </recommendedName>
    <alternativeName>
        <fullName evidence="5">Succinyl-CoA synthetase subunit alpha</fullName>
        <shortName evidence="5">SCS-alpha</shortName>
    </alternativeName>
</protein>
<dbReference type="PROSITE" id="PS01216">
    <property type="entry name" value="SUCCINYL_COA_LIG_1"/>
    <property type="match status" value="1"/>
</dbReference>
<evidence type="ECO:0000256" key="1">
    <source>
        <dbReference type="ARBA" id="ARBA00022532"/>
    </source>
</evidence>
<dbReference type="GO" id="GO:0004776">
    <property type="term" value="F:succinate-CoA ligase (GDP-forming) activity"/>
    <property type="evidence" value="ECO:0007669"/>
    <property type="project" value="TreeGrafter"/>
</dbReference>
<dbReference type="UniPathway" id="UPA00223">
    <property type="reaction ID" value="UER00999"/>
</dbReference>
<feature type="binding site" evidence="5">
    <location>
        <position position="43"/>
    </location>
    <ligand>
        <name>CoA</name>
        <dbReference type="ChEBI" id="CHEBI:57287"/>
    </ligand>
</feature>
<dbReference type="Proteomes" id="UP000318834">
    <property type="component" value="Unassembled WGS sequence"/>
</dbReference>
<dbReference type="Pfam" id="PF02629">
    <property type="entry name" value="CoA_binding"/>
    <property type="match status" value="1"/>
</dbReference>
<dbReference type="Gene3D" id="3.40.50.720">
    <property type="entry name" value="NAD(P)-binding Rossmann-like Domain"/>
    <property type="match status" value="1"/>
</dbReference>
<evidence type="ECO:0000259" key="9">
    <source>
        <dbReference type="SMART" id="SM00881"/>
    </source>
</evidence>
<accession>A0A537IY18</accession>
<proteinExistence type="inferred from homology"/>
<dbReference type="HAMAP" id="MF_01988">
    <property type="entry name" value="Succ_CoA_alpha"/>
    <property type="match status" value="1"/>
</dbReference>
<evidence type="ECO:0000313" key="10">
    <source>
        <dbReference type="EMBL" id="TMI76200.1"/>
    </source>
</evidence>
<evidence type="ECO:0000256" key="5">
    <source>
        <dbReference type="HAMAP-Rule" id="MF_01988"/>
    </source>
</evidence>
<comment type="pathway">
    <text evidence="5 8">Carbohydrate metabolism; tricarboxylic acid cycle; succinate from succinyl-CoA (ligase route): step 1/1.</text>
</comment>
<dbReference type="EC" id="6.2.1.5" evidence="5"/>
<dbReference type="SUPFAM" id="SSF52210">
    <property type="entry name" value="Succinyl-CoA synthetase domains"/>
    <property type="match status" value="1"/>
</dbReference>
<keyword evidence="2 5" id="KW-0436">Ligase</keyword>
<comment type="subunit">
    <text evidence="5 8">Heterotetramer of two alpha and two beta subunits.</text>
</comment>
<evidence type="ECO:0000256" key="2">
    <source>
        <dbReference type="ARBA" id="ARBA00022598"/>
    </source>
</evidence>
<dbReference type="InterPro" id="IPR033847">
    <property type="entry name" value="Citrt_syn/SCS-alpha_CS"/>
</dbReference>
<feature type="domain" description="CoA-binding" evidence="9">
    <location>
        <begin position="4"/>
        <end position="100"/>
    </location>
</feature>
<evidence type="ECO:0000256" key="6">
    <source>
        <dbReference type="PIRSR" id="PIRSR001553-1"/>
    </source>
</evidence>
<dbReference type="Pfam" id="PF00549">
    <property type="entry name" value="Ligase_CoA"/>
    <property type="match status" value="1"/>
</dbReference>
<comment type="caution">
    <text evidence="10">The sequence shown here is derived from an EMBL/GenBank/DDBJ whole genome shotgun (WGS) entry which is preliminary data.</text>
</comment>
<comment type="function">
    <text evidence="5 8">Succinyl-CoA synthetase functions in the citric acid cycle (TCA), coupling the hydrolysis of succinyl-CoA to the synthesis of either ATP or GTP and thus represents the only step of substrate-level phosphorylation in the TCA. The alpha subunit of the enzyme binds the substrates coenzyme A and phosphate, while succinate binding and nucleotide specificity is provided by the beta subunit.</text>
</comment>
<dbReference type="GO" id="GO:0000166">
    <property type="term" value="F:nucleotide binding"/>
    <property type="evidence" value="ECO:0007669"/>
    <property type="project" value="UniProtKB-KW"/>
</dbReference>
<dbReference type="GO" id="GO:0006099">
    <property type="term" value="P:tricarboxylic acid cycle"/>
    <property type="evidence" value="ECO:0007669"/>
    <property type="project" value="UniProtKB-UniRule"/>
</dbReference>
<dbReference type="PRINTS" id="PR01798">
    <property type="entry name" value="SCOASYNTHASE"/>
</dbReference>
<dbReference type="GO" id="GO:0004775">
    <property type="term" value="F:succinate-CoA ligase (ADP-forming) activity"/>
    <property type="evidence" value="ECO:0007669"/>
    <property type="project" value="UniProtKB-UniRule"/>
</dbReference>
<dbReference type="SUPFAM" id="SSF51735">
    <property type="entry name" value="NAD(P)-binding Rossmann-fold domains"/>
    <property type="match status" value="1"/>
</dbReference>
<name>A0A537IY18_9BACT</name>
<dbReference type="NCBIfam" id="NF004230">
    <property type="entry name" value="PRK05678.1"/>
    <property type="match status" value="1"/>
</dbReference>
<evidence type="ECO:0000256" key="8">
    <source>
        <dbReference type="RuleBase" id="RU000699"/>
    </source>
</evidence>
<dbReference type="InterPro" id="IPR003781">
    <property type="entry name" value="CoA-bd"/>
</dbReference>
<comment type="catalytic activity">
    <reaction evidence="5 8">
        <text>succinate + ATP + CoA = succinyl-CoA + ADP + phosphate</text>
        <dbReference type="Rhea" id="RHEA:17661"/>
        <dbReference type="ChEBI" id="CHEBI:30031"/>
        <dbReference type="ChEBI" id="CHEBI:30616"/>
        <dbReference type="ChEBI" id="CHEBI:43474"/>
        <dbReference type="ChEBI" id="CHEBI:57287"/>
        <dbReference type="ChEBI" id="CHEBI:57292"/>
        <dbReference type="ChEBI" id="CHEBI:456216"/>
        <dbReference type="EC" id="6.2.1.5"/>
    </reaction>
</comment>
<keyword evidence="3 5" id="KW-0547">Nucleotide-binding</keyword>
<dbReference type="EMBL" id="VBAP01000027">
    <property type="protein sequence ID" value="TMI76200.1"/>
    <property type="molecule type" value="Genomic_DNA"/>
</dbReference>
<dbReference type="InterPro" id="IPR005810">
    <property type="entry name" value="CoA_lig_alpha"/>
</dbReference>
<dbReference type="InterPro" id="IPR005811">
    <property type="entry name" value="SUCC_ACL_C"/>
</dbReference>
<dbReference type="GO" id="GO:0009361">
    <property type="term" value="C:succinate-CoA ligase complex (ADP-forming)"/>
    <property type="evidence" value="ECO:0007669"/>
    <property type="project" value="TreeGrafter"/>
</dbReference>
<evidence type="ECO:0000256" key="7">
    <source>
        <dbReference type="RuleBase" id="RU000677"/>
    </source>
</evidence>
<evidence type="ECO:0000256" key="4">
    <source>
        <dbReference type="ARBA" id="ARBA00060724"/>
    </source>
</evidence>
<dbReference type="PIRSF" id="PIRSF001553">
    <property type="entry name" value="SucCS_alpha"/>
    <property type="match status" value="1"/>
</dbReference>
<dbReference type="PANTHER" id="PTHR11117">
    <property type="entry name" value="SUCCINYL-COA LIGASE SUBUNIT ALPHA"/>
    <property type="match status" value="1"/>
</dbReference>
<gene>
    <name evidence="5 10" type="primary">sucD</name>
    <name evidence="10" type="ORF">E6H05_04290</name>
</gene>
<dbReference type="SMART" id="SM00881">
    <property type="entry name" value="CoA_binding"/>
    <property type="match status" value="1"/>
</dbReference>
<dbReference type="InterPro" id="IPR036291">
    <property type="entry name" value="NAD(P)-bd_dom_sf"/>
</dbReference>
<sequence length="288" mass="29628">MSILIGKETRVLVQGITGYQGDFHTARMLEFGTQVVAGVTPGKGGIRLHGVPVFETVAEAIPPTGATAACIFVPARFAKDAALEAIEAQLDPVVVITEGLPVHDVLQIVEFARRQNVRLVGPNCPGLTVPGQCKIGIMPNHLFMPGPVGVISRSGTLTYEIVAALTRQGIGQSTALGLGGDPVVGISFTDALRMFQNDPQTAAMILIGEIGGSAEEEAARFISAHVTKPVVGYIAGRTAPPGKRMGHAGAVISGTEGTAGSKIEALQAAGVKVATLAGEVAGLVREVV</sequence>
<feature type="binding site" evidence="5">
    <location>
        <begin position="96"/>
        <end position="98"/>
    </location>
    <ligand>
        <name>CoA</name>
        <dbReference type="ChEBI" id="CHEBI:57287"/>
    </ligand>
</feature>
<dbReference type="AlphaFoldDB" id="A0A537IY18"/>
<feature type="active site" description="Tele-phosphohistidine intermediate" evidence="5 6">
    <location>
        <position position="247"/>
    </location>
</feature>
<dbReference type="PANTHER" id="PTHR11117:SF2">
    <property type="entry name" value="SUCCINATE--COA LIGASE [ADP_GDP-FORMING] SUBUNIT ALPHA, MITOCHONDRIAL"/>
    <property type="match status" value="1"/>
</dbReference>
<feature type="binding site" evidence="5">
    <location>
        <begin position="17"/>
        <end position="20"/>
    </location>
    <ligand>
        <name>CoA</name>
        <dbReference type="ChEBI" id="CHEBI:57287"/>
    </ligand>
</feature>
<dbReference type="PROSITE" id="PS00399">
    <property type="entry name" value="SUCCINYL_COA_LIG_2"/>
    <property type="match status" value="1"/>
</dbReference>
<evidence type="ECO:0000313" key="11">
    <source>
        <dbReference type="Proteomes" id="UP000318834"/>
    </source>
</evidence>
<dbReference type="FunFam" id="3.40.50.720:FF:000277">
    <property type="entry name" value="Succinate--CoA ligase [ADP-forming] subunit alpha"/>
    <property type="match status" value="1"/>
</dbReference>
<dbReference type="NCBIfam" id="TIGR01019">
    <property type="entry name" value="sucCoAalpha"/>
    <property type="match status" value="1"/>
</dbReference>
<dbReference type="GO" id="GO:0005829">
    <property type="term" value="C:cytosol"/>
    <property type="evidence" value="ECO:0007669"/>
    <property type="project" value="TreeGrafter"/>
</dbReference>
<comment type="similarity">
    <text evidence="4 5 7">Belongs to the succinate/malate CoA ligase alpha subunit family.</text>
</comment>
<organism evidence="10 11">
    <name type="scientific">Candidatus Segetimicrobium genomatis</name>
    <dbReference type="NCBI Taxonomy" id="2569760"/>
    <lineage>
        <taxon>Bacteria</taxon>
        <taxon>Bacillati</taxon>
        <taxon>Candidatus Sysuimicrobiota</taxon>
        <taxon>Candidatus Sysuimicrobiia</taxon>
        <taxon>Candidatus Sysuimicrobiales</taxon>
        <taxon>Candidatus Segetimicrobiaceae</taxon>
        <taxon>Candidatus Segetimicrobium</taxon>
    </lineage>
</organism>
<keyword evidence="1 5" id="KW-0816">Tricarboxylic acid cycle</keyword>
<feature type="binding site" evidence="5">
    <location>
        <position position="159"/>
    </location>
    <ligand>
        <name>substrate</name>
        <note>ligand shared with subunit beta</note>
    </ligand>
</feature>
<dbReference type="InterPro" id="IPR017440">
    <property type="entry name" value="Cit_synth/succinyl-CoA_lig_AS"/>
</dbReference>
<reference evidence="10 11" key="1">
    <citation type="journal article" date="2019" name="Nat. Microbiol.">
        <title>Mediterranean grassland soil C-N compound turnover is dependent on rainfall and depth, and is mediated by genomically divergent microorganisms.</title>
        <authorList>
            <person name="Diamond S."/>
            <person name="Andeer P.F."/>
            <person name="Li Z."/>
            <person name="Crits-Christoph A."/>
            <person name="Burstein D."/>
            <person name="Anantharaman K."/>
            <person name="Lane K.R."/>
            <person name="Thomas B.C."/>
            <person name="Pan C."/>
            <person name="Northen T.R."/>
            <person name="Banfield J.F."/>
        </authorList>
    </citation>
    <scope>NUCLEOTIDE SEQUENCE [LARGE SCALE GENOMIC DNA]</scope>
    <source>
        <strain evidence="10">NP_8</strain>
    </source>
</reference>
<dbReference type="Gene3D" id="3.40.50.261">
    <property type="entry name" value="Succinyl-CoA synthetase domains"/>
    <property type="match status" value="1"/>
</dbReference>
<comment type="catalytic activity">
    <reaction evidence="5">
        <text>GTP + succinate + CoA = succinyl-CoA + GDP + phosphate</text>
        <dbReference type="Rhea" id="RHEA:22120"/>
        <dbReference type="ChEBI" id="CHEBI:30031"/>
        <dbReference type="ChEBI" id="CHEBI:37565"/>
        <dbReference type="ChEBI" id="CHEBI:43474"/>
        <dbReference type="ChEBI" id="CHEBI:57287"/>
        <dbReference type="ChEBI" id="CHEBI:57292"/>
        <dbReference type="ChEBI" id="CHEBI:58189"/>
    </reaction>
</comment>
<evidence type="ECO:0000256" key="3">
    <source>
        <dbReference type="ARBA" id="ARBA00022741"/>
    </source>
</evidence>
<dbReference type="InterPro" id="IPR016102">
    <property type="entry name" value="Succinyl-CoA_synth-like"/>
</dbReference>